<dbReference type="InParanoid" id="A0A5N4A7W6"/>
<proteinExistence type="predicted"/>
<evidence type="ECO:0000313" key="3">
    <source>
        <dbReference type="Proteomes" id="UP000327044"/>
    </source>
</evidence>
<dbReference type="Proteomes" id="UP000327044">
    <property type="component" value="Unassembled WGS sequence"/>
</dbReference>
<gene>
    <name evidence="2" type="ORF">PPYR_13030</name>
</gene>
<dbReference type="EMBL" id="VVIM01000009">
    <property type="protein sequence ID" value="KAB0793410.1"/>
    <property type="molecule type" value="Genomic_DNA"/>
</dbReference>
<keyword evidence="1" id="KW-0732">Signal</keyword>
<comment type="caution">
    <text evidence="2">The sequence shown here is derived from an EMBL/GenBank/DDBJ whole genome shotgun (WGS) entry which is preliminary data.</text>
</comment>
<evidence type="ECO:0000256" key="1">
    <source>
        <dbReference type="SAM" id="SignalP"/>
    </source>
</evidence>
<name>A0A5N4A7W6_PHOPY</name>
<protein>
    <submittedName>
        <fullName evidence="2">Uncharacterized protein</fullName>
    </submittedName>
</protein>
<organism evidence="2 3">
    <name type="scientific">Photinus pyralis</name>
    <name type="common">Common eastern firefly</name>
    <name type="synonym">Lampyris pyralis</name>
    <dbReference type="NCBI Taxonomy" id="7054"/>
    <lineage>
        <taxon>Eukaryota</taxon>
        <taxon>Metazoa</taxon>
        <taxon>Ecdysozoa</taxon>
        <taxon>Arthropoda</taxon>
        <taxon>Hexapoda</taxon>
        <taxon>Insecta</taxon>
        <taxon>Pterygota</taxon>
        <taxon>Neoptera</taxon>
        <taxon>Endopterygota</taxon>
        <taxon>Coleoptera</taxon>
        <taxon>Polyphaga</taxon>
        <taxon>Elateriformia</taxon>
        <taxon>Elateroidea</taxon>
        <taxon>Lampyridae</taxon>
        <taxon>Lampyrinae</taxon>
        <taxon>Photinus</taxon>
    </lineage>
</organism>
<dbReference type="Pfam" id="PF16027">
    <property type="entry name" value="DUF4786"/>
    <property type="match status" value="1"/>
</dbReference>
<accession>A0A5N4A7W6</accession>
<feature type="signal peptide" evidence="1">
    <location>
        <begin position="1"/>
        <end position="21"/>
    </location>
</feature>
<sequence length="202" mass="23535">MALYMRLFSTSLFILFHVAAAPQNTKNEIENTRQQRSFPFYDYYQPEGLDYNYEIEQEDFVPEELEENELSSRTLPSRKRYNARPQFNSPIYYIRMPPQPYMFVPNLGYVSQPPAHPLNQFLNVPVSFLANGKPSSIYQWSGAFDHFSAPPPTTPKPKPAKPDSNVHRLPGQYNFNGKPEDIYVLQDSYNSLYNDALQNFYP</sequence>
<dbReference type="AlphaFoldDB" id="A0A5N4A7W6"/>
<dbReference type="OrthoDB" id="7700260at2759"/>
<dbReference type="InterPro" id="IPR031983">
    <property type="entry name" value="DUF4786"/>
</dbReference>
<feature type="chain" id="PRO_5024347509" evidence="1">
    <location>
        <begin position="22"/>
        <end position="202"/>
    </location>
</feature>
<evidence type="ECO:0000313" key="2">
    <source>
        <dbReference type="EMBL" id="KAB0793410.1"/>
    </source>
</evidence>
<keyword evidence="3" id="KW-1185">Reference proteome</keyword>
<reference evidence="2 3" key="1">
    <citation type="journal article" date="2018" name="Elife">
        <title>Firefly genomes illuminate parallel origins of bioluminescence in beetles.</title>
        <authorList>
            <person name="Fallon T.R."/>
            <person name="Lower S.E."/>
            <person name="Chang C.H."/>
            <person name="Bessho-Uehara M."/>
            <person name="Martin G.J."/>
            <person name="Bewick A.J."/>
            <person name="Behringer M."/>
            <person name="Debat H.J."/>
            <person name="Wong I."/>
            <person name="Day J.C."/>
            <person name="Suvorov A."/>
            <person name="Silva C.J."/>
            <person name="Stanger-Hall K.F."/>
            <person name="Hall D.W."/>
            <person name="Schmitz R.J."/>
            <person name="Nelson D.R."/>
            <person name="Lewis S.M."/>
            <person name="Shigenobu S."/>
            <person name="Bybee S.M."/>
            <person name="Larracuente A.M."/>
            <person name="Oba Y."/>
            <person name="Weng J.K."/>
        </authorList>
    </citation>
    <scope>NUCLEOTIDE SEQUENCE [LARGE SCALE GENOMIC DNA]</scope>
    <source>
        <strain evidence="2">1611_PpyrPB1</strain>
        <tissue evidence="2">Whole body</tissue>
    </source>
</reference>